<dbReference type="EMBL" id="JENY01000025">
    <property type="protein sequence ID" value="EXL03458.1"/>
    <property type="molecule type" value="Genomic_DNA"/>
</dbReference>
<dbReference type="PATRIC" id="fig|69279.3.peg.3562"/>
<dbReference type="STRING" id="69279.BG36_12355"/>
<comment type="caution">
    <text evidence="1">The sequence shown here is derived from an EMBL/GenBank/DDBJ whole genome shotgun (WGS) entry which is preliminary data.</text>
</comment>
<evidence type="ECO:0000313" key="1">
    <source>
        <dbReference type="EMBL" id="EXL03458.1"/>
    </source>
</evidence>
<proteinExistence type="predicted"/>
<gene>
    <name evidence="1" type="ORF">BG36_12355</name>
</gene>
<reference evidence="1 2" key="1">
    <citation type="submission" date="2014-02" db="EMBL/GenBank/DDBJ databases">
        <title>Aquamicrobium defluvii Genome sequencing.</title>
        <authorList>
            <person name="Wang X."/>
        </authorList>
    </citation>
    <scope>NUCLEOTIDE SEQUENCE [LARGE SCALE GENOMIC DNA]</scope>
    <source>
        <strain evidence="1 2">W13Z1</strain>
    </source>
</reference>
<dbReference type="HOGENOM" id="CLU_1399960_0_0_5"/>
<dbReference type="AlphaFoldDB" id="A0A011UC16"/>
<organism evidence="1 2">
    <name type="scientific">Aquamicrobium defluvii</name>
    <dbReference type="NCBI Taxonomy" id="69279"/>
    <lineage>
        <taxon>Bacteria</taxon>
        <taxon>Pseudomonadati</taxon>
        <taxon>Pseudomonadota</taxon>
        <taxon>Alphaproteobacteria</taxon>
        <taxon>Hyphomicrobiales</taxon>
        <taxon>Phyllobacteriaceae</taxon>
        <taxon>Aquamicrobium</taxon>
    </lineage>
</organism>
<sequence length="194" mass="20976">MHRVQRVVGHFDIISVPDHPCGAFRRGHGTAYIHPVKDTEAPARAAASSRDAIMSPFPSTMALPGIEAAAFLQTSFSSAFNQIGISVPARGASHTAIRVSLPAKALSQRKERSPDIDSGIRDVRPSSLKMLKACNQIRETIALNGNMAAQFTGRRFAVAAKYCVYDALVLVERTLHAVSHPQLQTPVRPQPTIS</sequence>
<name>A0A011UC16_9HYPH</name>
<accession>A0A011UC16</accession>
<evidence type="ECO:0000313" key="2">
    <source>
        <dbReference type="Proteomes" id="UP000019849"/>
    </source>
</evidence>
<protein>
    <submittedName>
        <fullName evidence="1">Uncharacterized protein</fullName>
    </submittedName>
</protein>
<dbReference type="Proteomes" id="UP000019849">
    <property type="component" value="Unassembled WGS sequence"/>
</dbReference>